<dbReference type="CDD" id="cd17535">
    <property type="entry name" value="REC_NarL-like"/>
    <property type="match status" value="1"/>
</dbReference>
<dbReference type="InterPro" id="IPR001789">
    <property type="entry name" value="Sig_transdc_resp-reg_receiver"/>
</dbReference>
<comment type="caution">
    <text evidence="4">The sequence shown here is derived from an EMBL/GenBank/DDBJ whole genome shotgun (WGS) entry which is preliminary data.</text>
</comment>
<evidence type="ECO:0000259" key="3">
    <source>
        <dbReference type="PROSITE" id="PS50110"/>
    </source>
</evidence>
<keyword evidence="1 4" id="KW-0238">DNA-binding</keyword>
<reference evidence="4 5" key="1">
    <citation type="submission" date="2020-03" db="EMBL/GenBank/DDBJ databases">
        <title>Genomic Encyclopedia of Type Strains, Phase IV (KMG-IV): sequencing the most valuable type-strain genomes for metagenomic binning, comparative biology and taxonomic classification.</title>
        <authorList>
            <person name="Goeker M."/>
        </authorList>
    </citation>
    <scope>NUCLEOTIDE SEQUENCE [LARGE SCALE GENOMIC DNA]</scope>
    <source>
        <strain evidence="4 5">DSM 102865</strain>
    </source>
</reference>
<dbReference type="SMART" id="SM00448">
    <property type="entry name" value="REC"/>
    <property type="match status" value="1"/>
</dbReference>
<accession>A0ABX0UIY8</accession>
<dbReference type="EMBL" id="JAASQJ010000002">
    <property type="protein sequence ID" value="NIJ52872.1"/>
    <property type="molecule type" value="Genomic_DNA"/>
</dbReference>
<evidence type="ECO:0000313" key="5">
    <source>
        <dbReference type="Proteomes" id="UP001179181"/>
    </source>
</evidence>
<dbReference type="Gene3D" id="3.40.50.2300">
    <property type="match status" value="1"/>
</dbReference>
<evidence type="ECO:0000313" key="4">
    <source>
        <dbReference type="EMBL" id="NIJ52872.1"/>
    </source>
</evidence>
<dbReference type="Pfam" id="PF00072">
    <property type="entry name" value="Response_reg"/>
    <property type="match status" value="1"/>
</dbReference>
<keyword evidence="5" id="KW-1185">Reference proteome</keyword>
<dbReference type="InterPro" id="IPR039420">
    <property type="entry name" value="WalR-like"/>
</dbReference>
<protein>
    <submittedName>
        <fullName evidence="4">DNA-binding NarL/FixJ family response regulator</fullName>
    </submittedName>
</protein>
<dbReference type="InterPro" id="IPR011006">
    <property type="entry name" value="CheY-like_superfamily"/>
</dbReference>
<sequence>MIRIVLFEDNKSFRQNLSLFLTGTEGVNLVGSYSDANEAVAKVLRLKPDVVLMDIQMPGISGIEAMQLLKAACPEVKVLIQTVFEDEHRVFAAICGGLRDMSSKVPIPR</sequence>
<dbReference type="RefSeq" id="WP_167269610.1">
    <property type="nucleotide sequence ID" value="NZ_JAASQJ010000002.1"/>
</dbReference>
<dbReference type="PANTHER" id="PTHR43214">
    <property type="entry name" value="TWO-COMPONENT RESPONSE REGULATOR"/>
    <property type="match status" value="1"/>
</dbReference>
<proteinExistence type="predicted"/>
<dbReference type="Proteomes" id="UP001179181">
    <property type="component" value="Unassembled WGS sequence"/>
</dbReference>
<dbReference type="SUPFAM" id="SSF52172">
    <property type="entry name" value="CheY-like"/>
    <property type="match status" value="1"/>
</dbReference>
<evidence type="ECO:0000256" key="2">
    <source>
        <dbReference type="PROSITE-ProRule" id="PRU00169"/>
    </source>
</evidence>
<keyword evidence="2" id="KW-0597">Phosphoprotein</keyword>
<dbReference type="InterPro" id="IPR058245">
    <property type="entry name" value="NreC/VraR/RcsB-like_REC"/>
</dbReference>
<feature type="domain" description="Response regulatory" evidence="3">
    <location>
        <begin position="3"/>
        <end position="109"/>
    </location>
</feature>
<organism evidence="4 5">
    <name type="scientific">Dyadobacter arcticus</name>
    <dbReference type="NCBI Taxonomy" id="1078754"/>
    <lineage>
        <taxon>Bacteria</taxon>
        <taxon>Pseudomonadati</taxon>
        <taxon>Bacteroidota</taxon>
        <taxon>Cytophagia</taxon>
        <taxon>Cytophagales</taxon>
        <taxon>Spirosomataceae</taxon>
        <taxon>Dyadobacter</taxon>
    </lineage>
</organism>
<evidence type="ECO:0000256" key="1">
    <source>
        <dbReference type="ARBA" id="ARBA00023125"/>
    </source>
</evidence>
<feature type="modified residue" description="4-aspartylphosphate" evidence="2">
    <location>
        <position position="54"/>
    </location>
</feature>
<dbReference type="PROSITE" id="PS50110">
    <property type="entry name" value="RESPONSE_REGULATORY"/>
    <property type="match status" value="1"/>
</dbReference>
<dbReference type="GO" id="GO:0003677">
    <property type="term" value="F:DNA binding"/>
    <property type="evidence" value="ECO:0007669"/>
    <property type="project" value="UniProtKB-KW"/>
</dbReference>
<name>A0ABX0UIY8_9BACT</name>
<gene>
    <name evidence="4" type="ORF">FHS68_002042</name>
</gene>